<dbReference type="EMBL" id="AMZQ01000011">
    <property type="protein sequence ID" value="EKU10633.1"/>
    <property type="molecule type" value="Genomic_DNA"/>
</dbReference>
<keyword evidence="1" id="KW-0812">Transmembrane</keyword>
<evidence type="ECO:0000256" key="1">
    <source>
        <dbReference type="SAM" id="Phobius"/>
    </source>
</evidence>
<evidence type="ECO:0000313" key="3">
    <source>
        <dbReference type="Proteomes" id="UP000011939"/>
    </source>
</evidence>
<proteinExistence type="predicted"/>
<dbReference type="STRING" id="1244083.CSUNSWCD_707"/>
<comment type="caution">
    <text evidence="2">The sequence shown here is derived from an EMBL/GenBank/DDBJ whole genome shotgun (WGS) entry which is preliminary data.</text>
</comment>
<keyword evidence="1" id="KW-0472">Membrane</keyword>
<keyword evidence="1" id="KW-1133">Transmembrane helix</keyword>
<organism evidence="2 3">
    <name type="scientific">Campylobacter showae CSUNSWCD</name>
    <dbReference type="NCBI Taxonomy" id="1244083"/>
    <lineage>
        <taxon>Bacteria</taxon>
        <taxon>Pseudomonadati</taxon>
        <taxon>Campylobacterota</taxon>
        <taxon>Epsilonproteobacteria</taxon>
        <taxon>Campylobacterales</taxon>
        <taxon>Campylobacteraceae</taxon>
        <taxon>Campylobacter</taxon>
    </lineage>
</organism>
<dbReference type="PATRIC" id="fig|1244083.3.peg.1951"/>
<reference evidence="2 3" key="1">
    <citation type="journal article" date="2013" name="Genome Announc.">
        <title>Genome Sequence of Campylobacter showae UNSWCD, Isolated from a Patient with Crohn's Disease.</title>
        <authorList>
            <person name="Tay A.P."/>
            <person name="Kaakoush N.O."/>
            <person name="Deshpande N.P."/>
            <person name="Chen Z."/>
            <person name="Mitchell H."/>
            <person name="Wilkins M.R."/>
        </authorList>
    </citation>
    <scope>NUCLEOTIDE SEQUENCE [LARGE SCALE GENOMIC DNA]</scope>
    <source>
        <strain evidence="2 3">CSUNSWCD</strain>
    </source>
</reference>
<evidence type="ECO:0000313" key="2">
    <source>
        <dbReference type="EMBL" id="EKU10633.1"/>
    </source>
</evidence>
<accession>M5IQL5</accession>
<protein>
    <submittedName>
        <fullName evidence="2">Uncharacterized protein</fullName>
    </submittedName>
</protein>
<name>M5IQL5_9BACT</name>
<dbReference type="AlphaFoldDB" id="M5IQL5"/>
<sequence>MSALCMLRTPRQMQVILFILASVIWAYYIILAVAVLDQI</sequence>
<dbReference type="Proteomes" id="UP000011939">
    <property type="component" value="Unassembled WGS sequence"/>
</dbReference>
<gene>
    <name evidence="2" type="ORF">CSUNSWCD_707</name>
</gene>
<feature type="transmembrane region" description="Helical" evidence="1">
    <location>
        <begin position="15"/>
        <end position="36"/>
    </location>
</feature>